<dbReference type="Proteomes" id="UP001497482">
    <property type="component" value="Chromosome 21"/>
</dbReference>
<protein>
    <submittedName>
        <fullName evidence="2">Uncharacterized protein</fullName>
    </submittedName>
</protein>
<feature type="compositionally biased region" description="Low complexity" evidence="1">
    <location>
        <begin position="121"/>
        <end position="131"/>
    </location>
</feature>
<feature type="compositionally biased region" description="Polar residues" evidence="1">
    <location>
        <begin position="169"/>
        <end position="182"/>
    </location>
</feature>
<reference evidence="2 3" key="1">
    <citation type="submission" date="2024-04" db="EMBL/GenBank/DDBJ databases">
        <authorList>
            <person name="Waldvogel A.-M."/>
            <person name="Schoenle A."/>
        </authorList>
    </citation>
    <scope>NUCLEOTIDE SEQUENCE [LARGE SCALE GENOMIC DNA]</scope>
</reference>
<accession>A0AAV2L6P3</accession>
<evidence type="ECO:0000313" key="2">
    <source>
        <dbReference type="EMBL" id="CAL1596298.1"/>
    </source>
</evidence>
<name>A0AAV2L6P3_KNICA</name>
<dbReference type="AlphaFoldDB" id="A0AAV2L6P3"/>
<proteinExistence type="predicted"/>
<evidence type="ECO:0000256" key="1">
    <source>
        <dbReference type="SAM" id="MobiDB-lite"/>
    </source>
</evidence>
<evidence type="ECO:0000313" key="3">
    <source>
        <dbReference type="Proteomes" id="UP001497482"/>
    </source>
</evidence>
<dbReference type="EMBL" id="OZ035843">
    <property type="protein sequence ID" value="CAL1596298.1"/>
    <property type="molecule type" value="Genomic_DNA"/>
</dbReference>
<feature type="compositionally biased region" description="Pro residues" evidence="1">
    <location>
        <begin position="104"/>
        <end position="120"/>
    </location>
</feature>
<feature type="region of interest" description="Disordered" evidence="1">
    <location>
        <begin position="97"/>
        <end position="191"/>
    </location>
</feature>
<gene>
    <name evidence="2" type="ORF">KC01_LOCUS24998</name>
</gene>
<sequence length="214" mass="23412">MGKRGERWESGEGQRDGEALGQAVMRLCRLGYHHAGSNGGGFSKGQTELGFHYVVIMCLIISRLQPSAALGAIGARTLLEPCPRALTSDLLCHAPTTLVHTPPNHTPPNHTPPNHTPPNHTPSNHKPPNHTLPNHKPSNHTPSNHTPPNHKPSNPKPSNHTPPNHKPSNHTPSNHTPPNHTLPNHKPSNHTASFPTRWKIITMCLFLSKIQKCD</sequence>
<keyword evidence="3" id="KW-1185">Reference proteome</keyword>
<organism evidence="2 3">
    <name type="scientific">Knipowitschia caucasica</name>
    <name type="common">Caucasian dwarf goby</name>
    <name type="synonym">Pomatoschistus caucasicus</name>
    <dbReference type="NCBI Taxonomy" id="637954"/>
    <lineage>
        <taxon>Eukaryota</taxon>
        <taxon>Metazoa</taxon>
        <taxon>Chordata</taxon>
        <taxon>Craniata</taxon>
        <taxon>Vertebrata</taxon>
        <taxon>Euteleostomi</taxon>
        <taxon>Actinopterygii</taxon>
        <taxon>Neopterygii</taxon>
        <taxon>Teleostei</taxon>
        <taxon>Neoteleostei</taxon>
        <taxon>Acanthomorphata</taxon>
        <taxon>Gobiaria</taxon>
        <taxon>Gobiiformes</taxon>
        <taxon>Gobioidei</taxon>
        <taxon>Gobiidae</taxon>
        <taxon>Gobiinae</taxon>
        <taxon>Knipowitschia</taxon>
    </lineage>
</organism>